<dbReference type="InterPro" id="IPR049914">
    <property type="entry name" value="PHD1-3/5-6"/>
</dbReference>
<dbReference type="PANTHER" id="PTHR33304:SF18">
    <property type="entry name" value="CHROMATIN REGULATOR PHD FAMILY-RELATED"/>
    <property type="match status" value="1"/>
</dbReference>
<evidence type="ECO:0000256" key="1">
    <source>
        <dbReference type="ARBA" id="ARBA00022723"/>
    </source>
</evidence>
<feature type="domain" description="AIPP2-like SPOC-like" evidence="7">
    <location>
        <begin position="461"/>
        <end position="577"/>
    </location>
</feature>
<dbReference type="Pfam" id="PF23121">
    <property type="entry name" value="SPOC_AIPP2"/>
    <property type="match status" value="1"/>
</dbReference>
<dbReference type="EMBL" id="JACBKZ010000009">
    <property type="protein sequence ID" value="KAF5942449.1"/>
    <property type="molecule type" value="Genomic_DNA"/>
</dbReference>
<dbReference type="GO" id="GO:0140566">
    <property type="term" value="F:histone reader activity"/>
    <property type="evidence" value="ECO:0007669"/>
    <property type="project" value="InterPro"/>
</dbReference>
<keyword evidence="5" id="KW-0804">Transcription</keyword>
<feature type="region of interest" description="Disordered" evidence="6">
    <location>
        <begin position="252"/>
        <end position="280"/>
    </location>
</feature>
<feature type="region of interest" description="Disordered" evidence="6">
    <location>
        <begin position="141"/>
        <end position="172"/>
    </location>
</feature>
<evidence type="ECO:0000259" key="7">
    <source>
        <dbReference type="Pfam" id="PF23121"/>
    </source>
</evidence>
<evidence type="ECO:0000256" key="4">
    <source>
        <dbReference type="ARBA" id="ARBA00023015"/>
    </source>
</evidence>
<comment type="caution">
    <text evidence="8">The sequence shown here is derived from an EMBL/GenBank/DDBJ whole genome shotgun (WGS) entry which is preliminary data.</text>
</comment>
<proteinExistence type="predicted"/>
<feature type="compositionally biased region" description="Polar residues" evidence="6">
    <location>
        <begin position="162"/>
        <end position="171"/>
    </location>
</feature>
<evidence type="ECO:0000313" key="9">
    <source>
        <dbReference type="Proteomes" id="UP000593564"/>
    </source>
</evidence>
<name>A0A7J7GNS8_CAMSI</name>
<sequence length="651" mass="72675">MLNHLQNPSNIFFVTIKICVSHSSDRRQYVSNAVTKELRMLFYCLPTLPETFDEFVHWFCEDCEPKSVKQSSLEKPCSTPFVERNHVMSKGVQVTYSRKNLKQNDVACCVAETEEHLHRSSPSQLPCDAKTKLDLIEHTQLARHDRKGKYLPSHFNKENRHQNSPSQQPPELNSKLALTDSAQLVSDYSLPKKKLRRIKKGFTRTVAEAEDQRQQSSSTQQHSGTQTKPDLTNHAQLAQKLRRIKKGFTRTVAEAEDQRQQSSPSQKHSGTQTNLDSTEHAQLAGDCSALKIKLRRKKKDVTTSVAEPEEQNCQNSPSQEPFEAHLEHALCVGSPPLNESRTISSSSEKLGNDLKLGKRRRLILEGSELGEEAESVRIADSQLVVADSQLGVADSQLVVADSQLGVADSQLVVADSQLGVADSQLGVADSQLVVADLSNDLELNDYLLAQPIIDPIWSIYNKDYGLLDGVVAHLSSKACPKVCEEASLLPALLRSEILPKTDVWPKSFQKSEPCDDHIGLYFFSEDKRYESLVDDMMHQELALRAIVRNAELLVFPSTELPLLYWKFLGKYYLWGVFRPKKASSSDAANHDLVVVNSNIECASYSKSANGMDTEEERNLTKTKNWNARSPLSPLSNCSSSGKVANLAKASF</sequence>
<feature type="compositionally biased region" description="Low complexity" evidence="6">
    <location>
        <begin position="214"/>
        <end position="227"/>
    </location>
</feature>
<dbReference type="AlphaFoldDB" id="A0A7J7GNS8"/>
<dbReference type="GO" id="GO:0034244">
    <property type="term" value="P:negative regulation of transcription elongation by RNA polymerase II"/>
    <property type="evidence" value="ECO:0007669"/>
    <property type="project" value="InterPro"/>
</dbReference>
<accession>A0A7J7GNS8</accession>
<evidence type="ECO:0000256" key="3">
    <source>
        <dbReference type="ARBA" id="ARBA00022833"/>
    </source>
</evidence>
<keyword evidence="9" id="KW-1185">Reference proteome</keyword>
<feature type="region of interest" description="Disordered" evidence="6">
    <location>
        <begin position="206"/>
        <end position="233"/>
    </location>
</feature>
<evidence type="ECO:0000256" key="2">
    <source>
        <dbReference type="ARBA" id="ARBA00022771"/>
    </source>
</evidence>
<dbReference type="GO" id="GO:0008270">
    <property type="term" value="F:zinc ion binding"/>
    <property type="evidence" value="ECO:0007669"/>
    <property type="project" value="UniProtKB-KW"/>
</dbReference>
<keyword evidence="1" id="KW-0479">Metal-binding</keyword>
<protein>
    <recommendedName>
        <fullName evidence="7">AIPP2-like SPOC-like domain-containing protein</fullName>
    </recommendedName>
</protein>
<keyword evidence="4" id="KW-0805">Transcription regulation</keyword>
<evidence type="ECO:0000313" key="8">
    <source>
        <dbReference type="EMBL" id="KAF5942449.1"/>
    </source>
</evidence>
<dbReference type="Proteomes" id="UP000593564">
    <property type="component" value="Unassembled WGS sequence"/>
</dbReference>
<dbReference type="PANTHER" id="PTHR33304">
    <property type="match status" value="1"/>
</dbReference>
<gene>
    <name evidence="8" type="ORF">HYC85_020091</name>
</gene>
<evidence type="ECO:0000256" key="6">
    <source>
        <dbReference type="SAM" id="MobiDB-lite"/>
    </source>
</evidence>
<dbReference type="InterPro" id="IPR056280">
    <property type="entry name" value="AIPP2-like_SPOC"/>
</dbReference>
<reference evidence="8 9" key="2">
    <citation type="submission" date="2020-07" db="EMBL/GenBank/DDBJ databases">
        <title>Genome assembly of wild tea tree DASZ reveals pedigree and selection history of tea varieties.</title>
        <authorList>
            <person name="Zhang W."/>
        </authorList>
    </citation>
    <scope>NUCLEOTIDE SEQUENCE [LARGE SCALE GENOMIC DNA]</scope>
    <source>
        <strain evidence="9">cv. G240</strain>
        <tissue evidence="8">Leaf</tissue>
    </source>
</reference>
<keyword evidence="3" id="KW-0862">Zinc</keyword>
<organism evidence="8 9">
    <name type="scientific">Camellia sinensis</name>
    <name type="common">Tea plant</name>
    <name type="synonym">Thea sinensis</name>
    <dbReference type="NCBI Taxonomy" id="4442"/>
    <lineage>
        <taxon>Eukaryota</taxon>
        <taxon>Viridiplantae</taxon>
        <taxon>Streptophyta</taxon>
        <taxon>Embryophyta</taxon>
        <taxon>Tracheophyta</taxon>
        <taxon>Spermatophyta</taxon>
        <taxon>Magnoliopsida</taxon>
        <taxon>eudicotyledons</taxon>
        <taxon>Gunneridae</taxon>
        <taxon>Pentapetalae</taxon>
        <taxon>asterids</taxon>
        <taxon>Ericales</taxon>
        <taxon>Theaceae</taxon>
        <taxon>Camellia</taxon>
    </lineage>
</organism>
<feature type="compositionally biased region" description="Polar residues" evidence="6">
    <location>
        <begin position="260"/>
        <end position="276"/>
    </location>
</feature>
<evidence type="ECO:0000256" key="5">
    <source>
        <dbReference type="ARBA" id="ARBA00023163"/>
    </source>
</evidence>
<reference evidence="9" key="1">
    <citation type="journal article" date="2020" name="Nat. Commun.">
        <title>Genome assembly of wild tea tree DASZ reveals pedigree and selection history of tea varieties.</title>
        <authorList>
            <person name="Zhang W."/>
            <person name="Zhang Y."/>
            <person name="Qiu H."/>
            <person name="Guo Y."/>
            <person name="Wan H."/>
            <person name="Zhang X."/>
            <person name="Scossa F."/>
            <person name="Alseekh S."/>
            <person name="Zhang Q."/>
            <person name="Wang P."/>
            <person name="Xu L."/>
            <person name="Schmidt M.H."/>
            <person name="Jia X."/>
            <person name="Li D."/>
            <person name="Zhu A."/>
            <person name="Guo F."/>
            <person name="Chen W."/>
            <person name="Ni D."/>
            <person name="Usadel B."/>
            <person name="Fernie A.R."/>
            <person name="Wen W."/>
        </authorList>
    </citation>
    <scope>NUCLEOTIDE SEQUENCE [LARGE SCALE GENOMIC DNA]</scope>
    <source>
        <strain evidence="9">cv. G240</strain>
    </source>
</reference>
<keyword evidence="2" id="KW-0863">Zinc-finger</keyword>